<keyword evidence="3" id="KW-1185">Reference proteome</keyword>
<reference evidence="2" key="1">
    <citation type="journal article" date="2023" name="Mol. Phylogenet. Evol.">
        <title>Genome-scale phylogeny and comparative genomics of the fungal order Sordariales.</title>
        <authorList>
            <person name="Hensen N."/>
            <person name="Bonometti L."/>
            <person name="Westerberg I."/>
            <person name="Brannstrom I.O."/>
            <person name="Guillou S."/>
            <person name="Cros-Aarteil S."/>
            <person name="Calhoun S."/>
            <person name="Haridas S."/>
            <person name="Kuo A."/>
            <person name="Mondo S."/>
            <person name="Pangilinan J."/>
            <person name="Riley R."/>
            <person name="LaButti K."/>
            <person name="Andreopoulos B."/>
            <person name="Lipzen A."/>
            <person name="Chen C."/>
            <person name="Yan M."/>
            <person name="Daum C."/>
            <person name="Ng V."/>
            <person name="Clum A."/>
            <person name="Steindorff A."/>
            <person name="Ohm R.A."/>
            <person name="Martin F."/>
            <person name="Silar P."/>
            <person name="Natvig D.O."/>
            <person name="Lalanne C."/>
            <person name="Gautier V."/>
            <person name="Ament-Velasquez S.L."/>
            <person name="Kruys A."/>
            <person name="Hutchinson M.I."/>
            <person name="Powell A.J."/>
            <person name="Barry K."/>
            <person name="Miller A.N."/>
            <person name="Grigoriev I.V."/>
            <person name="Debuchy R."/>
            <person name="Gladieux P."/>
            <person name="Hiltunen Thoren M."/>
            <person name="Johannesson H."/>
        </authorList>
    </citation>
    <scope>NUCLEOTIDE SEQUENCE</scope>
    <source>
        <strain evidence="2">SMH4131-1</strain>
    </source>
</reference>
<evidence type="ECO:0000313" key="3">
    <source>
        <dbReference type="Proteomes" id="UP001286456"/>
    </source>
</evidence>
<evidence type="ECO:0000256" key="1">
    <source>
        <dbReference type="SAM" id="MobiDB-lite"/>
    </source>
</evidence>
<feature type="compositionally biased region" description="Polar residues" evidence="1">
    <location>
        <begin position="31"/>
        <end position="42"/>
    </location>
</feature>
<dbReference type="Proteomes" id="UP001286456">
    <property type="component" value="Unassembled WGS sequence"/>
</dbReference>
<feature type="compositionally biased region" description="Polar residues" evidence="1">
    <location>
        <begin position="88"/>
        <end position="110"/>
    </location>
</feature>
<gene>
    <name evidence="2" type="ORF">B0T19DRAFT_395928</name>
</gene>
<organism evidence="2 3">
    <name type="scientific">Cercophora scortea</name>
    <dbReference type="NCBI Taxonomy" id="314031"/>
    <lineage>
        <taxon>Eukaryota</taxon>
        <taxon>Fungi</taxon>
        <taxon>Dikarya</taxon>
        <taxon>Ascomycota</taxon>
        <taxon>Pezizomycotina</taxon>
        <taxon>Sordariomycetes</taxon>
        <taxon>Sordariomycetidae</taxon>
        <taxon>Sordariales</taxon>
        <taxon>Lasiosphaeriaceae</taxon>
        <taxon>Cercophora</taxon>
    </lineage>
</organism>
<proteinExistence type="predicted"/>
<dbReference type="AlphaFoldDB" id="A0AAE0MM54"/>
<name>A0AAE0MM54_9PEZI</name>
<reference evidence="2" key="2">
    <citation type="submission" date="2023-06" db="EMBL/GenBank/DDBJ databases">
        <authorList>
            <consortium name="Lawrence Berkeley National Laboratory"/>
            <person name="Haridas S."/>
            <person name="Hensen N."/>
            <person name="Bonometti L."/>
            <person name="Westerberg I."/>
            <person name="Brannstrom I.O."/>
            <person name="Guillou S."/>
            <person name="Cros-Aarteil S."/>
            <person name="Calhoun S."/>
            <person name="Kuo A."/>
            <person name="Mondo S."/>
            <person name="Pangilinan J."/>
            <person name="Riley R."/>
            <person name="Labutti K."/>
            <person name="Andreopoulos B."/>
            <person name="Lipzen A."/>
            <person name="Chen C."/>
            <person name="Yanf M."/>
            <person name="Daum C."/>
            <person name="Ng V."/>
            <person name="Clum A."/>
            <person name="Steindorff A."/>
            <person name="Ohm R."/>
            <person name="Martin F."/>
            <person name="Silar P."/>
            <person name="Natvig D."/>
            <person name="Lalanne C."/>
            <person name="Gautier V."/>
            <person name="Ament-Velasquez S.L."/>
            <person name="Kruys A."/>
            <person name="Hutchinson M.I."/>
            <person name="Powell A.J."/>
            <person name="Barry K."/>
            <person name="Miller A.N."/>
            <person name="Grigoriev I.V."/>
            <person name="Debuchy R."/>
            <person name="Gladieux P."/>
            <person name="Thoren M.H."/>
            <person name="Johannesson H."/>
        </authorList>
    </citation>
    <scope>NUCLEOTIDE SEQUENCE</scope>
    <source>
        <strain evidence="2">SMH4131-1</strain>
    </source>
</reference>
<feature type="region of interest" description="Disordered" evidence="1">
    <location>
        <begin position="1"/>
        <end position="110"/>
    </location>
</feature>
<evidence type="ECO:0000313" key="2">
    <source>
        <dbReference type="EMBL" id="KAK3336139.1"/>
    </source>
</evidence>
<comment type="caution">
    <text evidence="2">The sequence shown here is derived from an EMBL/GenBank/DDBJ whole genome shotgun (WGS) entry which is preliminary data.</text>
</comment>
<feature type="compositionally biased region" description="Pro residues" evidence="1">
    <location>
        <begin position="63"/>
        <end position="74"/>
    </location>
</feature>
<feature type="compositionally biased region" description="Pro residues" evidence="1">
    <location>
        <begin position="47"/>
        <end position="56"/>
    </location>
</feature>
<dbReference type="EMBL" id="JAUEPO010000001">
    <property type="protein sequence ID" value="KAK3336139.1"/>
    <property type="molecule type" value="Genomic_DNA"/>
</dbReference>
<protein>
    <submittedName>
        <fullName evidence="2">Uncharacterized protein</fullName>
    </submittedName>
</protein>
<accession>A0AAE0MM54</accession>
<sequence length="239" mass="26659">MADTAPRYTPATIETIRPEDFETASIRSAAPSYTSDAPSYHSTLPYPNDPVPPYSPPARSTPASPPAPLLSPEPGPRHQGLPPVPTGPVNSSIPSIAQFRTPSWSSLSSNPTARHYQRVAHRRVAAATSSSNTASADGLRRLMLDQIEEEERNRVRPLEDPHLVGEHAAAQARRERLARENGDEILLREDRRWDWFLTQMREAKEREEREESLRRLRRSFGSGPSLGRLAYRIGTLGAR</sequence>